<dbReference type="Proteomes" id="UP000246702">
    <property type="component" value="Unassembled WGS sequence"/>
</dbReference>
<dbReference type="RefSeq" id="XP_025468259.1">
    <property type="nucleotide sequence ID" value="XM_025613273.1"/>
</dbReference>
<accession>A0A317WUM6</accession>
<reference evidence="1 2" key="1">
    <citation type="submission" date="2016-12" db="EMBL/GenBank/DDBJ databases">
        <title>The genomes of Aspergillus section Nigri reveals drivers in fungal speciation.</title>
        <authorList>
            <consortium name="DOE Joint Genome Institute"/>
            <person name="Vesth T.C."/>
            <person name="Nybo J."/>
            <person name="Theobald S."/>
            <person name="Brandl J."/>
            <person name="Frisvad J.C."/>
            <person name="Nielsen K.F."/>
            <person name="Lyhne E.K."/>
            <person name="Kogle M.E."/>
            <person name="Kuo A."/>
            <person name="Riley R."/>
            <person name="Clum A."/>
            <person name="Nolan M."/>
            <person name="Lipzen A."/>
            <person name="Salamov A."/>
            <person name="Henrissat B."/>
            <person name="Wiebenga A."/>
            <person name="De Vries R.P."/>
            <person name="Grigoriev I.V."/>
            <person name="Mortensen U.H."/>
            <person name="Andersen M.R."/>
            <person name="Baker S.E."/>
        </authorList>
    </citation>
    <scope>NUCLEOTIDE SEQUENCE [LARGE SCALE GENOMIC DNA]</scope>
    <source>
        <strain evidence="1 2">CBS 115572</strain>
    </source>
</reference>
<organism evidence="1 2">
    <name type="scientific">Aspergillus sclerotioniger CBS 115572</name>
    <dbReference type="NCBI Taxonomy" id="1450535"/>
    <lineage>
        <taxon>Eukaryota</taxon>
        <taxon>Fungi</taxon>
        <taxon>Dikarya</taxon>
        <taxon>Ascomycota</taxon>
        <taxon>Pezizomycotina</taxon>
        <taxon>Eurotiomycetes</taxon>
        <taxon>Eurotiomycetidae</taxon>
        <taxon>Eurotiales</taxon>
        <taxon>Aspergillaceae</taxon>
        <taxon>Aspergillus</taxon>
        <taxon>Aspergillus subgen. Circumdati</taxon>
    </lineage>
</organism>
<evidence type="ECO:0000313" key="1">
    <source>
        <dbReference type="EMBL" id="PWY88897.1"/>
    </source>
</evidence>
<dbReference type="AlphaFoldDB" id="A0A317WUM6"/>
<gene>
    <name evidence="1" type="ORF">BO94DRAFT_545968</name>
</gene>
<dbReference type="OrthoDB" id="2958217at2759"/>
<proteinExistence type="predicted"/>
<protein>
    <submittedName>
        <fullName evidence="1">Uncharacterized protein</fullName>
    </submittedName>
</protein>
<dbReference type="GeneID" id="37115416"/>
<keyword evidence="2" id="KW-1185">Reference proteome</keyword>
<comment type="caution">
    <text evidence="1">The sequence shown here is derived from an EMBL/GenBank/DDBJ whole genome shotgun (WGS) entry which is preliminary data.</text>
</comment>
<sequence>MGYTHYYQVGDKNSPEWKAAWPKLVRDAQRIIDHDHVPLTGPTENDDEETVTPPLVDEVEGIYLNGAYDGGHEPLIIQCRQHRSSGFTKTARKPYDTVVGCILLRAFMLAPTQFYVGSDGFWEEWKDARDLYASLWPGEAIECPWGE</sequence>
<dbReference type="EMBL" id="MSFK01000012">
    <property type="protein sequence ID" value="PWY88897.1"/>
    <property type="molecule type" value="Genomic_DNA"/>
</dbReference>
<evidence type="ECO:0000313" key="2">
    <source>
        <dbReference type="Proteomes" id="UP000246702"/>
    </source>
</evidence>
<dbReference type="STRING" id="1450535.A0A317WUM6"/>
<name>A0A317WUM6_9EURO</name>